<accession>A0AAX3N5Q0</accession>
<proteinExistence type="predicted"/>
<reference evidence="1" key="1">
    <citation type="submission" date="2023-02" db="EMBL/GenBank/DDBJ databases">
        <title>Pathogen: clinical or host-associated sample.</title>
        <authorList>
            <person name="Hergert J."/>
            <person name="Casey R."/>
            <person name="Wagner J."/>
            <person name="Young E.L."/>
            <person name="Oakeson K.F."/>
        </authorList>
    </citation>
    <scope>NUCLEOTIDE SEQUENCE</scope>
    <source>
        <strain evidence="1">2022CK-00830</strain>
    </source>
</reference>
<protein>
    <submittedName>
        <fullName evidence="1">Uncharacterized protein</fullName>
    </submittedName>
</protein>
<evidence type="ECO:0000313" key="2">
    <source>
        <dbReference type="Proteomes" id="UP001220962"/>
    </source>
</evidence>
<sequence length="158" mass="18682">MLKLEECFKKVIIYFNEEHMFICPHQPVLNEAGEFLNFLDDGPVLELERNITIEELQNAIFETLKKSNLYILSQRPKRLGIERHLKVRSYKAATKDKSLISLGYSPDESIEYRIIAYRKENSLVYLKEKELLIKQEDAMQNNQLAKTVIEFMELLRNK</sequence>
<dbReference type="AlphaFoldDB" id="A0AAX3N5Q0"/>
<gene>
    <name evidence="1" type="ORF">PUW23_07305</name>
</gene>
<organism evidence="1 2">
    <name type="scientific">Paenibacillus urinalis</name>
    <dbReference type="NCBI Taxonomy" id="521520"/>
    <lineage>
        <taxon>Bacteria</taxon>
        <taxon>Bacillati</taxon>
        <taxon>Bacillota</taxon>
        <taxon>Bacilli</taxon>
        <taxon>Bacillales</taxon>
        <taxon>Paenibacillaceae</taxon>
        <taxon>Paenibacillus</taxon>
    </lineage>
</organism>
<dbReference type="Proteomes" id="UP001220962">
    <property type="component" value="Chromosome"/>
</dbReference>
<name>A0AAX3N5Q0_9BACL</name>
<dbReference type="EMBL" id="CP118101">
    <property type="protein sequence ID" value="WDH84014.1"/>
    <property type="molecule type" value="Genomic_DNA"/>
</dbReference>
<dbReference type="RefSeq" id="WP_193745976.1">
    <property type="nucleotide sequence ID" value="NZ_CP118101.1"/>
</dbReference>
<evidence type="ECO:0000313" key="1">
    <source>
        <dbReference type="EMBL" id="WDH84014.1"/>
    </source>
</evidence>